<feature type="transmembrane region" description="Helical" evidence="8">
    <location>
        <begin position="147"/>
        <end position="164"/>
    </location>
</feature>
<feature type="transmembrane region" description="Helical" evidence="8">
    <location>
        <begin position="215"/>
        <end position="232"/>
    </location>
</feature>
<feature type="transmembrane region" description="Helical" evidence="8">
    <location>
        <begin position="169"/>
        <end position="185"/>
    </location>
</feature>
<accession>A0AAV3XG94</accession>
<keyword evidence="2" id="KW-1003">Cell membrane</keyword>
<evidence type="ECO:0000313" key="9">
    <source>
        <dbReference type="EMBL" id="GET39115.1"/>
    </source>
</evidence>
<feature type="transmembrane region" description="Helical" evidence="8">
    <location>
        <begin position="14"/>
        <end position="35"/>
    </location>
</feature>
<feature type="transmembrane region" description="Helical" evidence="8">
    <location>
        <begin position="453"/>
        <end position="469"/>
    </location>
</feature>
<dbReference type="GO" id="GO:0009103">
    <property type="term" value="P:lipopolysaccharide biosynthetic process"/>
    <property type="evidence" value="ECO:0007669"/>
    <property type="project" value="UniProtKB-ARBA"/>
</dbReference>
<comment type="subcellular location">
    <subcellularLocation>
        <location evidence="1">Cell membrane</location>
        <topology evidence="1">Multi-pass membrane protein</topology>
    </subcellularLocation>
</comment>
<feature type="transmembrane region" description="Helical" evidence="8">
    <location>
        <begin position="122"/>
        <end position="141"/>
    </location>
</feature>
<dbReference type="Proteomes" id="UP001050975">
    <property type="component" value="Unassembled WGS sequence"/>
</dbReference>
<keyword evidence="5 8" id="KW-0812">Transmembrane</keyword>
<comment type="caution">
    <text evidence="9">The sequence shown here is derived from an EMBL/GenBank/DDBJ whole genome shotgun (WGS) entry which is preliminary data.</text>
</comment>
<keyword evidence="4" id="KW-0808">Transferase</keyword>
<dbReference type="PANTHER" id="PTHR33908:SF11">
    <property type="entry name" value="MEMBRANE PROTEIN"/>
    <property type="match status" value="1"/>
</dbReference>
<evidence type="ECO:0000256" key="6">
    <source>
        <dbReference type="ARBA" id="ARBA00022989"/>
    </source>
</evidence>
<dbReference type="EMBL" id="BLAY01000059">
    <property type="protein sequence ID" value="GET39115.1"/>
    <property type="molecule type" value="Genomic_DNA"/>
</dbReference>
<dbReference type="GO" id="GO:0016763">
    <property type="term" value="F:pentosyltransferase activity"/>
    <property type="evidence" value="ECO:0007669"/>
    <property type="project" value="TreeGrafter"/>
</dbReference>
<organism evidence="9 10">
    <name type="scientific">Microseira wollei NIES-4236</name>
    <dbReference type="NCBI Taxonomy" id="2530354"/>
    <lineage>
        <taxon>Bacteria</taxon>
        <taxon>Bacillati</taxon>
        <taxon>Cyanobacteriota</taxon>
        <taxon>Cyanophyceae</taxon>
        <taxon>Oscillatoriophycideae</taxon>
        <taxon>Aerosakkonematales</taxon>
        <taxon>Aerosakkonemataceae</taxon>
        <taxon>Microseira</taxon>
    </lineage>
</organism>
<keyword evidence="6 8" id="KW-1133">Transmembrane helix</keyword>
<keyword evidence="10" id="KW-1185">Reference proteome</keyword>
<reference evidence="9" key="1">
    <citation type="submission" date="2019-10" db="EMBL/GenBank/DDBJ databases">
        <title>Draft genome sequece of Microseira wollei NIES-4236.</title>
        <authorList>
            <person name="Yamaguchi H."/>
            <person name="Suzuki S."/>
            <person name="Kawachi M."/>
        </authorList>
    </citation>
    <scope>NUCLEOTIDE SEQUENCE</scope>
    <source>
        <strain evidence="9">NIES-4236</strain>
    </source>
</reference>
<evidence type="ECO:0000256" key="5">
    <source>
        <dbReference type="ARBA" id="ARBA00022692"/>
    </source>
</evidence>
<protein>
    <recommendedName>
        <fullName evidence="11">Glycosyltransferase RgtA/B/C/D-like domain-containing protein</fullName>
    </recommendedName>
</protein>
<evidence type="ECO:0000256" key="1">
    <source>
        <dbReference type="ARBA" id="ARBA00004651"/>
    </source>
</evidence>
<feature type="transmembrane region" description="Helical" evidence="8">
    <location>
        <begin position="394"/>
        <end position="413"/>
    </location>
</feature>
<dbReference type="RefSeq" id="WP_226584097.1">
    <property type="nucleotide sequence ID" value="NZ_BLAY01000059.1"/>
</dbReference>
<dbReference type="PANTHER" id="PTHR33908">
    <property type="entry name" value="MANNOSYLTRANSFERASE YKCB-RELATED"/>
    <property type="match status" value="1"/>
</dbReference>
<feature type="transmembrane region" description="Helical" evidence="8">
    <location>
        <begin position="92"/>
        <end position="110"/>
    </location>
</feature>
<dbReference type="AlphaFoldDB" id="A0AAV3XG94"/>
<evidence type="ECO:0000313" key="10">
    <source>
        <dbReference type="Proteomes" id="UP001050975"/>
    </source>
</evidence>
<dbReference type="InterPro" id="IPR050297">
    <property type="entry name" value="LipidA_mod_glycosyltrf_83"/>
</dbReference>
<evidence type="ECO:0000256" key="8">
    <source>
        <dbReference type="SAM" id="Phobius"/>
    </source>
</evidence>
<evidence type="ECO:0000256" key="2">
    <source>
        <dbReference type="ARBA" id="ARBA00022475"/>
    </source>
</evidence>
<feature type="transmembrane region" description="Helical" evidence="8">
    <location>
        <begin position="425"/>
        <end position="441"/>
    </location>
</feature>
<keyword evidence="3" id="KW-0328">Glycosyltransferase</keyword>
<sequence length="481" mass="54369">MTAAAKQLNRVNPLVWVLLIAFSIRLLLPLIAFIFTKELAIFYGGDTASYLVPAKELLRSGRYMTGGFPEIFRAPGYSLLLIPGIISNRLELVMVALQIGLSCLTVYLVFKIALLVFNNNKIAIICAWLYALEPLSIVYAGKILTETAFTTFLMAFLYCFLVYLNKRSLILLLAAAVILVAAAYIRPIAYYLPFLFTLILVVFASAKFSNKKTILIHGFLFFSLSMGSMYLWNIRNKIVAGYSGFSSVTEINLYYWHAAAVLTAKPGTNFLGQQAMLREQLQKALPPEVFQGKNIAHICACAPDYGSPSVLKYMREEAKKIIFSHPFSYLKLRLNGMVNILFNSTPWPYLTILNYYKIGGFTQIANAYETEFFRNGWLAGMSYYLNNTPAAVRITWLILQVNLLIYWCLTFLALPSKFFIKNTPALILITLASYFVIITGGPEGGSSRYRHPIMPIICIVAGYGLYFMMEKFKEKFNRETR</sequence>
<gene>
    <name evidence="9" type="ORF">MiSe_38790</name>
</gene>
<evidence type="ECO:0000256" key="7">
    <source>
        <dbReference type="ARBA" id="ARBA00023136"/>
    </source>
</evidence>
<name>A0AAV3XG94_9CYAN</name>
<keyword evidence="7 8" id="KW-0472">Membrane</keyword>
<dbReference type="GO" id="GO:0005886">
    <property type="term" value="C:plasma membrane"/>
    <property type="evidence" value="ECO:0007669"/>
    <property type="project" value="UniProtKB-SubCell"/>
</dbReference>
<proteinExistence type="predicted"/>
<evidence type="ECO:0000256" key="4">
    <source>
        <dbReference type="ARBA" id="ARBA00022679"/>
    </source>
</evidence>
<evidence type="ECO:0008006" key="11">
    <source>
        <dbReference type="Google" id="ProtNLM"/>
    </source>
</evidence>
<evidence type="ECO:0000256" key="3">
    <source>
        <dbReference type="ARBA" id="ARBA00022676"/>
    </source>
</evidence>